<proteinExistence type="predicted"/>
<dbReference type="InterPro" id="IPR036396">
    <property type="entry name" value="Cyt_P450_sf"/>
</dbReference>
<dbReference type="SUPFAM" id="SSF48264">
    <property type="entry name" value="Cytochrome P450"/>
    <property type="match status" value="1"/>
</dbReference>
<evidence type="ECO:0000313" key="1">
    <source>
        <dbReference type="EMBL" id="EQC34242.1"/>
    </source>
</evidence>
<dbReference type="GO" id="GO:0020037">
    <property type="term" value="F:heme binding"/>
    <property type="evidence" value="ECO:0007669"/>
    <property type="project" value="InterPro"/>
</dbReference>
<dbReference type="VEuPathDB" id="FungiDB:SDRG_08444"/>
<organism evidence="1 2">
    <name type="scientific">Saprolegnia diclina (strain VS20)</name>
    <dbReference type="NCBI Taxonomy" id="1156394"/>
    <lineage>
        <taxon>Eukaryota</taxon>
        <taxon>Sar</taxon>
        <taxon>Stramenopiles</taxon>
        <taxon>Oomycota</taxon>
        <taxon>Saprolegniomycetes</taxon>
        <taxon>Saprolegniales</taxon>
        <taxon>Saprolegniaceae</taxon>
        <taxon>Saprolegnia</taxon>
    </lineage>
</organism>
<evidence type="ECO:0000313" key="2">
    <source>
        <dbReference type="Proteomes" id="UP000030762"/>
    </source>
</evidence>
<accession>T0RV31</accession>
<keyword evidence="2" id="KW-1185">Reference proteome</keyword>
<evidence type="ECO:0008006" key="3">
    <source>
        <dbReference type="Google" id="ProtNLM"/>
    </source>
</evidence>
<dbReference type="InterPro" id="IPR017972">
    <property type="entry name" value="Cyt_P450_CS"/>
</dbReference>
<dbReference type="RefSeq" id="XP_008612554.1">
    <property type="nucleotide sequence ID" value="XM_008614332.1"/>
</dbReference>
<dbReference type="GO" id="GO:0016705">
    <property type="term" value="F:oxidoreductase activity, acting on paired donors, with incorporation or reduction of molecular oxygen"/>
    <property type="evidence" value="ECO:0007669"/>
    <property type="project" value="InterPro"/>
</dbReference>
<dbReference type="GO" id="GO:0004497">
    <property type="term" value="F:monooxygenase activity"/>
    <property type="evidence" value="ECO:0007669"/>
    <property type="project" value="InterPro"/>
</dbReference>
<dbReference type="GeneID" id="19949171"/>
<dbReference type="GO" id="GO:0005506">
    <property type="term" value="F:iron ion binding"/>
    <property type="evidence" value="ECO:0007669"/>
    <property type="project" value="InterPro"/>
</dbReference>
<dbReference type="PROSITE" id="PS00086">
    <property type="entry name" value="CYTOCHROME_P450"/>
    <property type="match status" value="1"/>
</dbReference>
<dbReference type="eggNOG" id="ENOG502S137">
    <property type="taxonomic scope" value="Eukaryota"/>
</dbReference>
<dbReference type="OMA" id="WTIAHIE"/>
<dbReference type="OrthoDB" id="105136at2759"/>
<dbReference type="EMBL" id="JH767156">
    <property type="protein sequence ID" value="EQC34242.1"/>
    <property type="molecule type" value="Genomic_DNA"/>
</dbReference>
<dbReference type="InParanoid" id="T0RV31"/>
<reference evidence="1 2" key="1">
    <citation type="submission" date="2012-04" db="EMBL/GenBank/DDBJ databases">
        <title>The Genome Sequence of Saprolegnia declina VS20.</title>
        <authorList>
            <consortium name="The Broad Institute Genome Sequencing Platform"/>
            <person name="Russ C."/>
            <person name="Nusbaum C."/>
            <person name="Tyler B."/>
            <person name="van West P."/>
            <person name="Dieguez-Uribeondo J."/>
            <person name="de Bruijn I."/>
            <person name="Tripathy S."/>
            <person name="Jiang R."/>
            <person name="Young S.K."/>
            <person name="Zeng Q."/>
            <person name="Gargeya S."/>
            <person name="Fitzgerald M."/>
            <person name="Haas B."/>
            <person name="Abouelleil A."/>
            <person name="Alvarado L."/>
            <person name="Arachchi H.M."/>
            <person name="Berlin A."/>
            <person name="Chapman S.B."/>
            <person name="Goldberg J."/>
            <person name="Griggs A."/>
            <person name="Gujja S."/>
            <person name="Hansen M."/>
            <person name="Howarth C."/>
            <person name="Imamovic A."/>
            <person name="Larimer J."/>
            <person name="McCowen C."/>
            <person name="Montmayeur A."/>
            <person name="Murphy C."/>
            <person name="Neiman D."/>
            <person name="Pearson M."/>
            <person name="Priest M."/>
            <person name="Roberts A."/>
            <person name="Saif S."/>
            <person name="Shea T."/>
            <person name="Sisk P."/>
            <person name="Sykes S."/>
            <person name="Wortman J."/>
            <person name="Nusbaum C."/>
            <person name="Birren B."/>
        </authorList>
    </citation>
    <scope>NUCLEOTIDE SEQUENCE [LARGE SCALE GENOMIC DNA]</scope>
    <source>
        <strain evidence="1 2">VS20</strain>
    </source>
</reference>
<protein>
    <recommendedName>
        <fullName evidence="3">Cytochrome P450</fullName>
    </recommendedName>
</protein>
<name>T0RV31_SAPDV</name>
<dbReference type="AlphaFoldDB" id="T0RV31"/>
<dbReference type="Proteomes" id="UP000030762">
    <property type="component" value="Unassembled WGS sequence"/>
</dbReference>
<sequence length="374" mass="41708">MAYQVGLALGVVVASALFYVGFRAPSLRKVILNTLAFLKGVPVVWVDSPALAAKVFKASTNKGVFIEHEFSEPAWLPAISIESIDDPRWSRMKANLVVLMKQLPSSQDLQQITSTVTTNYVASHDVLCARGVVHISIASLFEWIFARPLPKDDADWIVDATNAWRMEIALKGKGDMALKNRFVDWTIAHIEATPLIYDLFGENWRDPEYFSLILQPFFLSPSINISDIAVTVGLLVRRGEAETAPTDLIHKAIDMAHPFIIIERYLEHGLVVDDAVVIAPGTHVFVPIDNMTSDSAMRFGAGIRKCPGQFQGMALMLGLFQREVITSPKFQPALHHKYSGRDQDGLETLPELLYQGAVIWRVLLRAVRQRLGFE</sequence>
<gene>
    <name evidence="1" type="ORF">SDRG_08444</name>
</gene>